<dbReference type="GO" id="GO:0005737">
    <property type="term" value="C:cytoplasm"/>
    <property type="evidence" value="ECO:0007669"/>
    <property type="project" value="TreeGrafter"/>
</dbReference>
<dbReference type="Gene3D" id="2.40.37.10">
    <property type="entry name" value="Lyase, Ornithine Decarboxylase, Chain A, domain 1"/>
    <property type="match status" value="1"/>
</dbReference>
<dbReference type="GO" id="GO:0042978">
    <property type="term" value="F:ornithine decarboxylase activator activity"/>
    <property type="evidence" value="ECO:0007669"/>
    <property type="project" value="TreeGrafter"/>
</dbReference>
<dbReference type="InterPro" id="IPR000183">
    <property type="entry name" value="Orn/DAP/Arg_de-COase"/>
</dbReference>
<dbReference type="AlphaFoldDB" id="A0A811Z6V9"/>
<gene>
    <name evidence="4" type="ORF">NYPRO_LOCUS17349</name>
</gene>
<name>A0A811Z6V9_NYCPR</name>
<dbReference type="PANTHER" id="PTHR11482">
    <property type="entry name" value="ARGININE/DIAMINOPIMELATE/ORNITHINE DECARBOXYLASE"/>
    <property type="match status" value="1"/>
</dbReference>
<evidence type="ECO:0000259" key="2">
    <source>
        <dbReference type="Pfam" id="PF00278"/>
    </source>
</evidence>
<keyword evidence="5" id="KW-1185">Reference proteome</keyword>
<reference evidence="4" key="1">
    <citation type="submission" date="2020-12" db="EMBL/GenBank/DDBJ databases">
        <authorList>
            <consortium name="Molecular Ecology Group"/>
        </authorList>
    </citation>
    <scope>NUCLEOTIDE SEQUENCE</scope>
    <source>
        <strain evidence="4">TBG_1078</strain>
    </source>
</reference>
<dbReference type="InterPro" id="IPR009006">
    <property type="entry name" value="Ala_racemase/Decarboxylase_C"/>
</dbReference>
<evidence type="ECO:0000256" key="1">
    <source>
        <dbReference type="RuleBase" id="RU003737"/>
    </source>
</evidence>
<dbReference type="SUPFAM" id="SSF51419">
    <property type="entry name" value="PLP-binding barrel"/>
    <property type="match status" value="1"/>
</dbReference>
<evidence type="ECO:0000313" key="5">
    <source>
        <dbReference type="Proteomes" id="UP000645828"/>
    </source>
</evidence>
<dbReference type="GO" id="GO:0042177">
    <property type="term" value="P:negative regulation of protein catabolic process"/>
    <property type="evidence" value="ECO:0007669"/>
    <property type="project" value="TreeGrafter"/>
</dbReference>
<dbReference type="SUPFAM" id="SSF50621">
    <property type="entry name" value="Alanine racemase C-terminal domain-like"/>
    <property type="match status" value="1"/>
</dbReference>
<dbReference type="Gene3D" id="3.20.20.10">
    <property type="entry name" value="Alanine racemase"/>
    <property type="match status" value="1"/>
</dbReference>
<feature type="domain" description="Orn/DAP/Arg decarboxylase 2 N-terminal" evidence="3">
    <location>
        <begin position="1"/>
        <end position="148"/>
    </location>
</feature>
<comment type="caution">
    <text evidence="4">The sequence shown here is derived from an EMBL/GenBank/DDBJ whole genome shotgun (WGS) entry which is preliminary data.</text>
</comment>
<protein>
    <submittedName>
        <fullName evidence="4">(raccoon dog) hypothetical protein</fullName>
    </submittedName>
</protein>
<sequence length="300" mass="33287">MTCDNEVALKKIACNHPNANILLRIAAEDNIGGKEGKLKFGTTLKNCRHLLECAKELDVQIIGVKFHASSACKESQVSVHALSDAECVFDMAGEFGFTRNMLDIDRGFTGTEFQLEEVNHVITPLLDVYFPEGSGIKIISEPGSYYVSSEFTLAINIIAKKVVEGIPGWLSGLAPAFSPGRDLGDLNTVPEVHKKYKEDEPLFTGSLWGPSCDELDQIVESCLLPELNVGDWLIFDNRGSDSLYETSAFNDFQRPPVYYMMSFSDWYEMQDAGLTSDTIMKNFFVPCIQLSQEDSFSSEA</sequence>
<comment type="similarity">
    <text evidence="1">Belongs to the Orn/Lys/Arg decarboxylase class-II family.</text>
</comment>
<dbReference type="Pfam" id="PF00278">
    <property type="entry name" value="Orn_DAP_Arg_deC"/>
    <property type="match status" value="1"/>
</dbReference>
<feature type="domain" description="Orn/DAP/Arg decarboxylase 2 C-terminal" evidence="2">
    <location>
        <begin position="188"/>
        <end position="239"/>
    </location>
</feature>
<dbReference type="EMBL" id="CAJHUB010000758">
    <property type="protein sequence ID" value="CAD7684556.1"/>
    <property type="molecule type" value="Genomic_DNA"/>
</dbReference>
<organism evidence="4 5">
    <name type="scientific">Nyctereutes procyonoides</name>
    <name type="common">Raccoon dog</name>
    <name type="synonym">Canis procyonoides</name>
    <dbReference type="NCBI Taxonomy" id="34880"/>
    <lineage>
        <taxon>Eukaryota</taxon>
        <taxon>Metazoa</taxon>
        <taxon>Chordata</taxon>
        <taxon>Craniata</taxon>
        <taxon>Vertebrata</taxon>
        <taxon>Euteleostomi</taxon>
        <taxon>Mammalia</taxon>
        <taxon>Eutheria</taxon>
        <taxon>Laurasiatheria</taxon>
        <taxon>Carnivora</taxon>
        <taxon>Caniformia</taxon>
        <taxon>Canidae</taxon>
        <taxon>Nyctereutes</taxon>
    </lineage>
</organism>
<dbReference type="GO" id="GO:0004586">
    <property type="term" value="F:ornithine decarboxylase activity"/>
    <property type="evidence" value="ECO:0007669"/>
    <property type="project" value="TreeGrafter"/>
</dbReference>
<evidence type="ECO:0000313" key="4">
    <source>
        <dbReference type="EMBL" id="CAD7684556.1"/>
    </source>
</evidence>
<dbReference type="Proteomes" id="UP000645828">
    <property type="component" value="Unassembled WGS sequence"/>
</dbReference>
<dbReference type="InterPro" id="IPR022644">
    <property type="entry name" value="De-COase2_N"/>
</dbReference>
<proteinExistence type="inferred from homology"/>
<dbReference type="InterPro" id="IPR002433">
    <property type="entry name" value="Orn_de-COase"/>
</dbReference>
<dbReference type="PANTHER" id="PTHR11482:SF7">
    <property type="entry name" value="ANTIZYME INHIBITOR 1"/>
    <property type="match status" value="1"/>
</dbReference>
<dbReference type="PRINTS" id="PR01179">
    <property type="entry name" value="ODADCRBXLASE"/>
</dbReference>
<dbReference type="Pfam" id="PF02784">
    <property type="entry name" value="Orn_Arg_deC_N"/>
    <property type="match status" value="1"/>
</dbReference>
<dbReference type="GO" id="GO:0033387">
    <property type="term" value="P:putrescine biosynthetic process from arginine, via ornithine"/>
    <property type="evidence" value="ECO:0007669"/>
    <property type="project" value="TreeGrafter"/>
</dbReference>
<evidence type="ECO:0000259" key="3">
    <source>
        <dbReference type="Pfam" id="PF02784"/>
    </source>
</evidence>
<dbReference type="PRINTS" id="PR01182">
    <property type="entry name" value="ORNDCRBXLASE"/>
</dbReference>
<dbReference type="InterPro" id="IPR022643">
    <property type="entry name" value="De-COase2_C"/>
</dbReference>
<dbReference type="GO" id="GO:1902269">
    <property type="term" value="P:positive regulation of polyamine transmembrane transport"/>
    <property type="evidence" value="ECO:0007669"/>
    <property type="project" value="TreeGrafter"/>
</dbReference>
<dbReference type="InterPro" id="IPR029066">
    <property type="entry name" value="PLP-binding_barrel"/>
</dbReference>
<accession>A0A811Z6V9</accession>